<evidence type="ECO:0000256" key="4">
    <source>
        <dbReference type="ARBA" id="ARBA00022679"/>
    </source>
</evidence>
<evidence type="ECO:0000256" key="2">
    <source>
        <dbReference type="ARBA" id="ARBA00012908"/>
    </source>
</evidence>
<feature type="site" description="Transition state stabilizer" evidence="11">
    <location>
        <position position="17"/>
    </location>
</feature>
<dbReference type="GO" id="GO:0016301">
    <property type="term" value="F:kinase activity"/>
    <property type="evidence" value="ECO:0007669"/>
    <property type="project" value="UniProtKB-KW"/>
</dbReference>
<keyword evidence="7 10" id="KW-0067">ATP-binding</keyword>
<keyword evidence="5 10" id="KW-0547">Nucleotide-binding</keyword>
<dbReference type="EMBL" id="MGAQ01000001">
    <property type="protein sequence ID" value="OGK51315.1"/>
    <property type="molecule type" value="Genomic_DNA"/>
</dbReference>
<evidence type="ECO:0000256" key="5">
    <source>
        <dbReference type="ARBA" id="ARBA00022741"/>
    </source>
</evidence>
<dbReference type="NCBIfam" id="NF040647">
    <property type="entry name" value="IPPK_Arch"/>
    <property type="match status" value="1"/>
</dbReference>
<feature type="binding site" evidence="10">
    <location>
        <position position="221"/>
    </location>
    <ligand>
        <name>ATP</name>
        <dbReference type="ChEBI" id="CHEBI:30616"/>
    </ligand>
</feature>
<feature type="domain" description="Aspartate/glutamate/uridylate kinase" evidence="12">
    <location>
        <begin position="3"/>
        <end position="236"/>
    </location>
</feature>
<evidence type="ECO:0000313" key="13">
    <source>
        <dbReference type="EMBL" id="OGK51315.1"/>
    </source>
</evidence>
<feature type="binding site" evidence="10">
    <location>
        <position position="58"/>
    </location>
    <ligand>
        <name>substrate</name>
    </ligand>
</feature>
<accession>A0A1F7J6S2</accession>
<evidence type="ECO:0000259" key="12">
    <source>
        <dbReference type="Pfam" id="PF00696"/>
    </source>
</evidence>
<dbReference type="SUPFAM" id="SSF53633">
    <property type="entry name" value="Carbamate kinase-like"/>
    <property type="match status" value="1"/>
</dbReference>
<evidence type="ECO:0000256" key="9">
    <source>
        <dbReference type="ARBA" id="ARBA00049063"/>
    </source>
</evidence>
<dbReference type="GO" id="GO:0016114">
    <property type="term" value="P:terpenoid biosynthetic process"/>
    <property type="evidence" value="ECO:0007669"/>
    <property type="project" value="TreeGrafter"/>
</dbReference>
<comment type="caution">
    <text evidence="13">The sequence shown here is derived from an EMBL/GenBank/DDBJ whole genome shotgun (WGS) entry which is preliminary data.</text>
</comment>
<keyword evidence="4" id="KW-0808">Transferase</keyword>
<proteinExistence type="inferred from homology"/>
<organism evidence="13 14">
    <name type="scientific">Candidatus Roizmanbacteria bacterium RIFCSPLOWO2_01_FULL_40_42</name>
    <dbReference type="NCBI Taxonomy" id="1802066"/>
    <lineage>
        <taxon>Bacteria</taxon>
        <taxon>Candidatus Roizmaniibacteriota</taxon>
    </lineage>
</organism>
<name>A0A1F7J6S2_9BACT</name>
<evidence type="ECO:0000256" key="7">
    <source>
        <dbReference type="ARBA" id="ARBA00022840"/>
    </source>
</evidence>
<dbReference type="GO" id="GO:0005524">
    <property type="term" value="F:ATP binding"/>
    <property type="evidence" value="ECO:0007669"/>
    <property type="project" value="UniProtKB-KW"/>
</dbReference>
<dbReference type="InterPro" id="IPR024192">
    <property type="entry name" value="Fosfomycin_R_FomA-type"/>
</dbReference>
<feature type="binding site" evidence="10">
    <location>
        <position position="53"/>
    </location>
    <ligand>
        <name>substrate</name>
    </ligand>
</feature>
<dbReference type="PIRSF" id="PIRSF016496">
    <property type="entry name" value="Kin_FomA"/>
    <property type="match status" value="1"/>
</dbReference>
<dbReference type="EC" id="2.7.4.26" evidence="2"/>
<dbReference type="PANTHER" id="PTHR43654">
    <property type="entry name" value="GLUTAMATE 5-KINASE"/>
    <property type="match status" value="1"/>
</dbReference>
<evidence type="ECO:0000256" key="3">
    <source>
        <dbReference type="ARBA" id="ARBA00017267"/>
    </source>
</evidence>
<sequence length="237" mass="26374">MKKLIFIKFGGSLITYKDKPYTPRRDIIRELSKEIKKLQQIYSDHAFILGNGAGSFGHYAATELNVADGMKSKKQKYGFALVQSKVKELNKIVVDELLKTGVNSISIHPSSVVTASKGKANKIFLDSIKGILSLGMTPVVYGDIVFDDKKGSHIFSTENLFEILVSKLYKKSFSVDKVIYLSIVDGVLNAEKKVIPTITQKTYSKFKKHLYKTEGYDVTGGMLHKVEKALKLSKSGI</sequence>
<feature type="binding site" evidence="10">
    <location>
        <position position="225"/>
    </location>
    <ligand>
        <name>ATP</name>
        <dbReference type="ChEBI" id="CHEBI:30616"/>
    </ligand>
</feature>
<gene>
    <name evidence="13" type="ORF">A3B50_02625</name>
</gene>
<reference evidence="13 14" key="1">
    <citation type="journal article" date="2016" name="Nat. Commun.">
        <title>Thousands of microbial genomes shed light on interconnected biogeochemical processes in an aquifer system.</title>
        <authorList>
            <person name="Anantharaman K."/>
            <person name="Brown C.T."/>
            <person name="Hug L.A."/>
            <person name="Sharon I."/>
            <person name="Castelle C.J."/>
            <person name="Probst A.J."/>
            <person name="Thomas B.C."/>
            <person name="Singh A."/>
            <person name="Wilkins M.J."/>
            <person name="Karaoz U."/>
            <person name="Brodie E.L."/>
            <person name="Williams K.H."/>
            <person name="Hubbard S.S."/>
            <person name="Banfield J.F."/>
        </authorList>
    </citation>
    <scope>NUCLEOTIDE SEQUENCE [LARGE SCALE GENOMIC DNA]</scope>
</reference>
<keyword evidence="8" id="KW-0414">Isoprene biosynthesis</keyword>
<dbReference type="GO" id="GO:0005829">
    <property type="term" value="C:cytosol"/>
    <property type="evidence" value="ECO:0007669"/>
    <property type="project" value="TreeGrafter"/>
</dbReference>
<comment type="similarity">
    <text evidence="1">Belongs to the isopentenyl phosphate kinase family.</text>
</comment>
<feature type="binding site" evidence="10">
    <location>
        <position position="157"/>
    </location>
    <ligand>
        <name>substrate</name>
    </ligand>
</feature>
<feature type="binding site" evidence="10">
    <location>
        <begin position="8"/>
        <end position="12"/>
    </location>
    <ligand>
        <name>ATP</name>
        <dbReference type="ChEBI" id="CHEBI:30616"/>
    </ligand>
</feature>
<evidence type="ECO:0000256" key="1">
    <source>
        <dbReference type="ARBA" id="ARBA00010540"/>
    </source>
</evidence>
<evidence type="ECO:0000313" key="14">
    <source>
        <dbReference type="Proteomes" id="UP000178558"/>
    </source>
</evidence>
<dbReference type="PANTHER" id="PTHR43654:SF1">
    <property type="entry name" value="ISOPENTENYL PHOSPHATE KINASE"/>
    <property type="match status" value="1"/>
</dbReference>
<protein>
    <recommendedName>
        <fullName evidence="3">Isopentenyl phosphate kinase</fullName>
        <ecNumber evidence="2">2.7.4.26</ecNumber>
    </recommendedName>
</protein>
<dbReference type="Pfam" id="PF00696">
    <property type="entry name" value="AA_kinase"/>
    <property type="match status" value="1"/>
</dbReference>
<dbReference type="GO" id="GO:0102043">
    <property type="term" value="F:isopentenyl phosphate kinase activity"/>
    <property type="evidence" value="ECO:0007669"/>
    <property type="project" value="UniProtKB-EC"/>
</dbReference>
<dbReference type="InterPro" id="IPR036393">
    <property type="entry name" value="AceGlu_kinase-like_sf"/>
</dbReference>
<dbReference type="InterPro" id="IPR001048">
    <property type="entry name" value="Asp/Glu/Uridylate_kinase"/>
</dbReference>
<keyword evidence="6" id="KW-0418">Kinase</keyword>
<comment type="catalytic activity">
    <reaction evidence="9">
        <text>isopentenyl phosphate + ATP = isopentenyl diphosphate + ADP</text>
        <dbReference type="Rhea" id="RHEA:33963"/>
        <dbReference type="ChEBI" id="CHEBI:30616"/>
        <dbReference type="ChEBI" id="CHEBI:65078"/>
        <dbReference type="ChEBI" id="CHEBI:128769"/>
        <dbReference type="ChEBI" id="CHEBI:456216"/>
        <dbReference type="EC" id="2.7.4.26"/>
    </reaction>
</comment>
<evidence type="ECO:0000256" key="10">
    <source>
        <dbReference type="PIRSR" id="PIRSR016496-1"/>
    </source>
</evidence>
<feature type="non-terminal residue" evidence="13">
    <location>
        <position position="237"/>
    </location>
</feature>
<feature type="binding site" evidence="10">
    <location>
        <position position="54"/>
    </location>
    <ligand>
        <name>ATP</name>
        <dbReference type="ChEBI" id="CHEBI:30616"/>
    </ligand>
</feature>
<evidence type="ECO:0000256" key="6">
    <source>
        <dbReference type="ARBA" id="ARBA00022777"/>
    </source>
</evidence>
<dbReference type="Proteomes" id="UP000178558">
    <property type="component" value="Unassembled WGS sequence"/>
</dbReference>
<evidence type="ECO:0000256" key="8">
    <source>
        <dbReference type="ARBA" id="ARBA00023229"/>
    </source>
</evidence>
<evidence type="ECO:0000256" key="11">
    <source>
        <dbReference type="PIRSR" id="PIRSR016496-2"/>
    </source>
</evidence>
<dbReference type="Gene3D" id="3.40.1160.10">
    <property type="entry name" value="Acetylglutamate kinase-like"/>
    <property type="match status" value="1"/>
</dbReference>
<dbReference type="CDD" id="cd04241">
    <property type="entry name" value="AAK_FomA-like"/>
    <property type="match status" value="1"/>
</dbReference>
<dbReference type="AlphaFoldDB" id="A0A1F7J6S2"/>